<sequence length="334" mass="37246">MTKFATYLHPQTCGTSQDCSQISFVGYSFPYFRKVRKNLAKMMANYPSLPIKKAQYSDYLRVHTKDYLRTLVLMALNQPVNQSPKLSWECQKLEYCIPGYLYGLGGMLEAIDRMKKGILERAYCFSLPGHHAYANSGHGYCLLNPLATAARYAQTQGFDKILIIDWDIHHGDGTQSIFSNDRSVYCISLHSAVDIYMAKASNLQLGTTTLGEATGHCNIPILRQSFPLELLAGEGLTGKFYSGKESIDIFVEALSKVPWKPDIILIFSGYDSHKDDCGKDITNWTNSDFQELTKITLDFAKKVSCPVLSSHGGGYNLSVTLLAAISHVEVLANY</sequence>
<evidence type="ECO:0000256" key="1">
    <source>
        <dbReference type="ARBA" id="ARBA00005947"/>
    </source>
</evidence>
<dbReference type="SUPFAM" id="SSF52768">
    <property type="entry name" value="Arginase/deacetylase"/>
    <property type="match status" value="1"/>
</dbReference>
<dbReference type="OrthoDB" id="9808367at2"/>
<protein>
    <submittedName>
        <fullName evidence="3">Histone deacetylase</fullName>
    </submittedName>
</protein>
<name>A0A1U7I3S5_9CYAN</name>
<dbReference type="Pfam" id="PF00850">
    <property type="entry name" value="Hist_deacetyl"/>
    <property type="match status" value="1"/>
</dbReference>
<dbReference type="AlphaFoldDB" id="A0A1U7I3S5"/>
<comment type="similarity">
    <text evidence="1">Belongs to the histone deacetylase family.</text>
</comment>
<dbReference type="GO" id="GO:0004407">
    <property type="term" value="F:histone deacetylase activity"/>
    <property type="evidence" value="ECO:0007669"/>
    <property type="project" value="TreeGrafter"/>
</dbReference>
<dbReference type="GO" id="GO:0040029">
    <property type="term" value="P:epigenetic regulation of gene expression"/>
    <property type="evidence" value="ECO:0007669"/>
    <property type="project" value="TreeGrafter"/>
</dbReference>
<dbReference type="InterPro" id="IPR000286">
    <property type="entry name" value="HDACs"/>
</dbReference>
<reference evidence="3 4" key="1">
    <citation type="submission" date="2016-11" db="EMBL/GenBank/DDBJ databases">
        <title>Draft Genome Sequences of Nine Cyanobacterial Strains from Diverse Habitats.</title>
        <authorList>
            <person name="Zhu T."/>
            <person name="Hou S."/>
            <person name="Lu X."/>
            <person name="Hess W.R."/>
        </authorList>
    </citation>
    <scope>NUCLEOTIDE SEQUENCE [LARGE SCALE GENOMIC DNA]</scope>
    <source>
        <strain evidence="3 4">IAM M-71</strain>
    </source>
</reference>
<proteinExistence type="inferred from homology"/>
<evidence type="ECO:0000259" key="2">
    <source>
        <dbReference type="Pfam" id="PF00850"/>
    </source>
</evidence>
<dbReference type="Proteomes" id="UP000185860">
    <property type="component" value="Unassembled WGS sequence"/>
</dbReference>
<feature type="domain" description="Histone deacetylase" evidence="2">
    <location>
        <begin position="46"/>
        <end position="330"/>
    </location>
</feature>
<dbReference type="InterPro" id="IPR037138">
    <property type="entry name" value="His_deacetylse_dom_sf"/>
</dbReference>
<dbReference type="EMBL" id="MRCE01000059">
    <property type="protein sequence ID" value="OKH30791.1"/>
    <property type="molecule type" value="Genomic_DNA"/>
</dbReference>
<evidence type="ECO:0000313" key="4">
    <source>
        <dbReference type="Proteomes" id="UP000185860"/>
    </source>
</evidence>
<evidence type="ECO:0000313" key="3">
    <source>
        <dbReference type="EMBL" id="OKH30791.1"/>
    </source>
</evidence>
<dbReference type="InterPro" id="IPR023696">
    <property type="entry name" value="Ureohydrolase_dom_sf"/>
</dbReference>
<gene>
    <name evidence="3" type="ORF">NIES2119_30340</name>
</gene>
<accession>A0A1U7I3S5</accession>
<dbReference type="STRING" id="454136.NIES2119_30340"/>
<dbReference type="PRINTS" id="PR01270">
    <property type="entry name" value="HDASUPER"/>
</dbReference>
<dbReference type="PANTHER" id="PTHR10625">
    <property type="entry name" value="HISTONE DEACETYLASE HDAC1-RELATED"/>
    <property type="match status" value="1"/>
</dbReference>
<dbReference type="PANTHER" id="PTHR10625:SF10">
    <property type="entry name" value="HISTONE DEACETYLASE HDAC1"/>
    <property type="match status" value="1"/>
</dbReference>
<organism evidence="3 4">
    <name type="scientific">[Phormidium ambiguum] IAM M-71</name>
    <dbReference type="NCBI Taxonomy" id="454136"/>
    <lineage>
        <taxon>Bacteria</taxon>
        <taxon>Bacillati</taxon>
        <taxon>Cyanobacteriota</taxon>
        <taxon>Cyanophyceae</taxon>
        <taxon>Oscillatoriophycideae</taxon>
        <taxon>Aerosakkonematales</taxon>
        <taxon>Aerosakkonemataceae</taxon>
        <taxon>Floridanema</taxon>
    </lineage>
</organism>
<comment type="caution">
    <text evidence="3">The sequence shown here is derived from an EMBL/GenBank/DDBJ whole genome shotgun (WGS) entry which is preliminary data.</text>
</comment>
<dbReference type="Gene3D" id="3.40.800.20">
    <property type="entry name" value="Histone deacetylase domain"/>
    <property type="match status" value="1"/>
</dbReference>
<dbReference type="InterPro" id="IPR023801">
    <property type="entry name" value="His_deacetylse_dom"/>
</dbReference>